<evidence type="ECO:0000313" key="1">
    <source>
        <dbReference type="EMBL" id="KAF2314431.1"/>
    </source>
</evidence>
<dbReference type="GO" id="GO:0120330">
    <property type="term" value="C:rixosome complex"/>
    <property type="evidence" value="ECO:0007669"/>
    <property type="project" value="TreeGrafter"/>
</dbReference>
<name>A0A6A6MKZ4_HEVBR</name>
<dbReference type="AlphaFoldDB" id="A0A6A6MKZ4"/>
<keyword evidence="2" id="KW-1185">Reference proteome</keyword>
<organism evidence="1 2">
    <name type="scientific">Hevea brasiliensis</name>
    <name type="common">Para rubber tree</name>
    <name type="synonym">Siphonia brasiliensis</name>
    <dbReference type="NCBI Taxonomy" id="3981"/>
    <lineage>
        <taxon>Eukaryota</taxon>
        <taxon>Viridiplantae</taxon>
        <taxon>Streptophyta</taxon>
        <taxon>Embryophyta</taxon>
        <taxon>Tracheophyta</taxon>
        <taxon>Spermatophyta</taxon>
        <taxon>Magnoliopsida</taxon>
        <taxon>eudicotyledons</taxon>
        <taxon>Gunneridae</taxon>
        <taxon>Pentapetalae</taxon>
        <taxon>rosids</taxon>
        <taxon>fabids</taxon>
        <taxon>Malpighiales</taxon>
        <taxon>Euphorbiaceae</taxon>
        <taxon>Crotonoideae</taxon>
        <taxon>Micrandreae</taxon>
        <taxon>Hevea</taxon>
    </lineage>
</organism>
<evidence type="ECO:0000313" key="2">
    <source>
        <dbReference type="Proteomes" id="UP000467840"/>
    </source>
</evidence>
<dbReference type="InterPro" id="IPR036322">
    <property type="entry name" value="WD40_repeat_dom_sf"/>
</dbReference>
<dbReference type="SUPFAM" id="SSF50978">
    <property type="entry name" value="WD40 repeat-like"/>
    <property type="match status" value="1"/>
</dbReference>
<gene>
    <name evidence="1" type="ORF">GH714_026346</name>
</gene>
<reference evidence="1 2" key="1">
    <citation type="journal article" date="2020" name="Mol. Plant">
        <title>The Chromosome-Based Rubber Tree Genome Provides New Insights into Spurge Genome Evolution and Rubber Biosynthesis.</title>
        <authorList>
            <person name="Liu J."/>
            <person name="Shi C."/>
            <person name="Shi C.C."/>
            <person name="Li W."/>
            <person name="Zhang Q.J."/>
            <person name="Zhang Y."/>
            <person name="Li K."/>
            <person name="Lu H.F."/>
            <person name="Shi C."/>
            <person name="Zhu S.T."/>
            <person name="Xiao Z.Y."/>
            <person name="Nan H."/>
            <person name="Yue Y."/>
            <person name="Zhu X.G."/>
            <person name="Wu Y."/>
            <person name="Hong X.N."/>
            <person name="Fan G.Y."/>
            <person name="Tong Y."/>
            <person name="Zhang D."/>
            <person name="Mao C.L."/>
            <person name="Liu Y.L."/>
            <person name="Hao S.J."/>
            <person name="Liu W.Q."/>
            <person name="Lv M.Q."/>
            <person name="Zhang H.B."/>
            <person name="Liu Y."/>
            <person name="Hu-Tang G.R."/>
            <person name="Wang J.P."/>
            <person name="Wang J.H."/>
            <person name="Sun Y.H."/>
            <person name="Ni S.B."/>
            <person name="Chen W.B."/>
            <person name="Zhang X.C."/>
            <person name="Jiao Y.N."/>
            <person name="Eichler E.E."/>
            <person name="Li G.H."/>
            <person name="Liu X."/>
            <person name="Gao L.Z."/>
        </authorList>
    </citation>
    <scope>NUCLEOTIDE SEQUENCE [LARGE SCALE GENOMIC DNA]</scope>
    <source>
        <strain evidence="2">cv. GT1</strain>
        <tissue evidence="1">Leaf</tissue>
    </source>
</reference>
<dbReference type="EMBL" id="JAAGAX010000005">
    <property type="protein sequence ID" value="KAF2314431.1"/>
    <property type="molecule type" value="Genomic_DNA"/>
</dbReference>
<dbReference type="InterPro" id="IPR001680">
    <property type="entry name" value="WD40_rpt"/>
</dbReference>
<dbReference type="PANTHER" id="PTHR18763">
    <property type="entry name" value="WD-REPEAT PROTEIN 18"/>
    <property type="match status" value="1"/>
</dbReference>
<dbReference type="Proteomes" id="UP000467840">
    <property type="component" value="Chromosome 15"/>
</dbReference>
<dbReference type="GO" id="GO:0006364">
    <property type="term" value="P:rRNA processing"/>
    <property type="evidence" value="ECO:0007669"/>
    <property type="project" value="TreeGrafter"/>
</dbReference>
<proteinExistence type="predicted"/>
<dbReference type="InterPro" id="IPR015943">
    <property type="entry name" value="WD40/YVTN_repeat-like_dom_sf"/>
</dbReference>
<comment type="caution">
    <text evidence="1">The sequence shown here is derived from an EMBL/GenBank/DDBJ whole genome shotgun (WGS) entry which is preliminary data.</text>
</comment>
<dbReference type="InterPro" id="IPR045227">
    <property type="entry name" value="WDR18/Ipi3/RID3"/>
</dbReference>
<dbReference type="Gene3D" id="2.130.10.10">
    <property type="entry name" value="YVTN repeat-like/Quinoprotein amine dehydrogenase"/>
    <property type="match status" value="1"/>
</dbReference>
<sequence length="175" mass="18509">MKLSSPDGPITAYDTVSGTTLARFTGSHSPCHRLALAGKAYVAASHISSSTASASIHLYNWLSPTALHRLPVPQPVGNIIKSFLAHYKPASSLRINSDWSLVISGGDDGTIVVVPIFQLEEASGKEDASDLSLHRFVAHNGPVTSIIACLGLCRPTIASCSTDCTGKLWRLLEGN</sequence>
<dbReference type="SMART" id="SM00320">
    <property type="entry name" value="WD40"/>
    <property type="match status" value="2"/>
</dbReference>
<accession>A0A6A6MKZ4</accession>
<dbReference type="PANTHER" id="PTHR18763:SF3">
    <property type="entry name" value="OS09G0477800 PROTEIN"/>
    <property type="match status" value="1"/>
</dbReference>
<dbReference type="GO" id="GO:0006261">
    <property type="term" value="P:DNA-templated DNA replication"/>
    <property type="evidence" value="ECO:0007669"/>
    <property type="project" value="TreeGrafter"/>
</dbReference>
<dbReference type="GO" id="GO:0005656">
    <property type="term" value="C:nuclear pre-replicative complex"/>
    <property type="evidence" value="ECO:0007669"/>
    <property type="project" value="TreeGrafter"/>
</dbReference>
<protein>
    <submittedName>
        <fullName evidence="1">Uncharacterized protein</fullName>
    </submittedName>
</protein>